<name>A0A5J5JZE6_9ACTN</name>
<dbReference type="PROSITE" id="PS51668">
    <property type="entry name" value="TSAA_2"/>
    <property type="match status" value="1"/>
</dbReference>
<dbReference type="InterPro" id="IPR023368">
    <property type="entry name" value="UPF0066_cons_site"/>
</dbReference>
<keyword evidence="1" id="KW-0949">S-adenosyl-L-methionine</keyword>
<sequence>MWIRSVTPTPFQESASQEGFRLLSEYTLRVIGRVESPLTDRATAPLQADEGAPGAWLVFDERYASALEGLSPGTDVLLLTWLDRADRDTLTVHPRGDITRPRAGVFTTRSPDRPNPIGLHEVRILAIAGTRVQVGNLEALDATPILDVKPLLTPER</sequence>
<dbReference type="Gene3D" id="2.40.30.70">
    <property type="entry name" value="YaeB-like"/>
    <property type="match status" value="1"/>
</dbReference>
<dbReference type="AlphaFoldDB" id="A0A5J5JZE6"/>
<dbReference type="GO" id="GO:0008168">
    <property type="term" value="F:methyltransferase activity"/>
    <property type="evidence" value="ECO:0007669"/>
    <property type="project" value="UniProtKB-KW"/>
</dbReference>
<evidence type="ECO:0000256" key="2">
    <source>
        <dbReference type="ARBA" id="ARBA00033753"/>
    </source>
</evidence>
<evidence type="ECO:0000256" key="1">
    <source>
        <dbReference type="ARBA" id="ARBA00022691"/>
    </source>
</evidence>
<dbReference type="GO" id="GO:0032259">
    <property type="term" value="P:methylation"/>
    <property type="evidence" value="ECO:0007669"/>
    <property type="project" value="UniProtKB-KW"/>
</dbReference>
<dbReference type="InterPro" id="IPR036414">
    <property type="entry name" value="YaeB_N_sf"/>
</dbReference>
<dbReference type="Pfam" id="PF01980">
    <property type="entry name" value="TrmO_N"/>
    <property type="match status" value="1"/>
</dbReference>
<evidence type="ECO:0000313" key="4">
    <source>
        <dbReference type="EMBL" id="KAA9377094.1"/>
    </source>
</evidence>
<accession>A0A5J5JZE6</accession>
<gene>
    <name evidence="4" type="primary">tsaA</name>
    <name evidence="4" type="ORF">F5972_21935</name>
</gene>
<dbReference type="PROSITE" id="PS01318">
    <property type="entry name" value="TSAA_1"/>
    <property type="match status" value="1"/>
</dbReference>
<protein>
    <submittedName>
        <fullName evidence="4">tRNA (N6-threonylcarbamoyladenosine(37)-N6)-methyltransferase TrmO</fullName>
    </submittedName>
</protein>
<dbReference type="PANTHER" id="PTHR12818">
    <property type="entry name" value="TRNA (ADENINE(37)-N6)-METHYLTRANSFERASE"/>
    <property type="match status" value="1"/>
</dbReference>
<reference evidence="4 5" key="1">
    <citation type="submission" date="2019-09" db="EMBL/GenBank/DDBJ databases">
        <title>Screening of Novel Bioactive Compounds from Soil-Associated.</title>
        <authorList>
            <person name="Gong X."/>
        </authorList>
    </citation>
    <scope>NUCLEOTIDE SEQUENCE [LARGE SCALE GENOMIC DNA]</scope>
    <source>
        <strain evidence="4 5">Gxj-6</strain>
    </source>
</reference>
<dbReference type="CDD" id="cd09281">
    <property type="entry name" value="UPF0066"/>
    <property type="match status" value="1"/>
</dbReference>
<comment type="similarity">
    <text evidence="2">Belongs to the tRNA methyltransferase O family.</text>
</comment>
<comment type="caution">
    <text evidence="4">The sequence shown here is derived from an EMBL/GenBank/DDBJ whole genome shotgun (WGS) entry which is preliminary data.</text>
</comment>
<dbReference type="InterPro" id="IPR023370">
    <property type="entry name" value="TrmO-like_N"/>
</dbReference>
<feature type="domain" description="TsaA-like" evidence="3">
    <location>
        <begin position="28"/>
        <end position="156"/>
    </location>
</feature>
<dbReference type="EMBL" id="VYTZ01000007">
    <property type="protein sequence ID" value="KAA9377094.1"/>
    <property type="molecule type" value="Genomic_DNA"/>
</dbReference>
<dbReference type="Proteomes" id="UP000327011">
    <property type="component" value="Unassembled WGS sequence"/>
</dbReference>
<evidence type="ECO:0000313" key="5">
    <source>
        <dbReference type="Proteomes" id="UP000327011"/>
    </source>
</evidence>
<dbReference type="InterPro" id="IPR036413">
    <property type="entry name" value="YaeB-like_sf"/>
</dbReference>
<organism evidence="4 5">
    <name type="scientific">Microbispora cellulosiformans</name>
    <dbReference type="NCBI Taxonomy" id="2614688"/>
    <lineage>
        <taxon>Bacteria</taxon>
        <taxon>Bacillati</taxon>
        <taxon>Actinomycetota</taxon>
        <taxon>Actinomycetes</taxon>
        <taxon>Streptosporangiales</taxon>
        <taxon>Streptosporangiaceae</taxon>
        <taxon>Microbispora</taxon>
    </lineage>
</organism>
<keyword evidence="4" id="KW-0489">Methyltransferase</keyword>
<evidence type="ECO:0000259" key="3">
    <source>
        <dbReference type="PROSITE" id="PS51668"/>
    </source>
</evidence>
<keyword evidence="5" id="KW-1185">Reference proteome</keyword>
<proteinExistence type="inferred from homology"/>
<dbReference type="SUPFAM" id="SSF118196">
    <property type="entry name" value="YaeB-like"/>
    <property type="match status" value="1"/>
</dbReference>
<dbReference type="NCBIfam" id="TIGR00104">
    <property type="entry name" value="tRNA_TsaA"/>
    <property type="match status" value="1"/>
</dbReference>
<dbReference type="InterPro" id="IPR040372">
    <property type="entry name" value="YaeB-like"/>
</dbReference>
<keyword evidence="4" id="KW-0808">Transferase</keyword>
<dbReference type="PANTHER" id="PTHR12818:SF0">
    <property type="entry name" value="TRNA (ADENINE(37)-N6)-METHYLTRANSFERASE"/>
    <property type="match status" value="1"/>
</dbReference>